<organism evidence="18 19">
    <name type="scientific">Paramuricea clavata</name>
    <name type="common">Red gorgonian</name>
    <name type="synonym">Violescent sea-whip</name>
    <dbReference type="NCBI Taxonomy" id="317549"/>
    <lineage>
        <taxon>Eukaryota</taxon>
        <taxon>Metazoa</taxon>
        <taxon>Cnidaria</taxon>
        <taxon>Anthozoa</taxon>
        <taxon>Octocorallia</taxon>
        <taxon>Malacalcyonacea</taxon>
        <taxon>Plexauridae</taxon>
        <taxon>Paramuricea</taxon>
    </lineage>
</organism>
<feature type="binding site" evidence="16">
    <location>
        <begin position="409"/>
        <end position="416"/>
    </location>
    <ligand>
        <name>ATP</name>
        <dbReference type="ChEBI" id="CHEBI:30616"/>
    </ligand>
</feature>
<dbReference type="GO" id="GO:0005524">
    <property type="term" value="F:ATP binding"/>
    <property type="evidence" value="ECO:0007669"/>
    <property type="project" value="UniProtKB-KW"/>
</dbReference>
<evidence type="ECO:0000256" key="6">
    <source>
        <dbReference type="ARBA" id="ARBA00022777"/>
    </source>
</evidence>
<dbReference type="GO" id="GO:0048468">
    <property type="term" value="P:cell development"/>
    <property type="evidence" value="ECO:0007669"/>
    <property type="project" value="UniProtKB-ARBA"/>
</dbReference>
<keyword evidence="7 16" id="KW-0067">ATP-binding</keyword>
<evidence type="ECO:0000256" key="9">
    <source>
        <dbReference type="ARBA" id="ARBA00023136"/>
    </source>
</evidence>
<dbReference type="InterPro" id="IPR050122">
    <property type="entry name" value="RTK"/>
</dbReference>
<dbReference type="SMART" id="SM00219">
    <property type="entry name" value="TyrKc"/>
    <property type="match status" value="1"/>
</dbReference>
<accession>A0A7D9I2C7</accession>
<keyword evidence="11" id="KW-1015">Disulfide bond</keyword>
<evidence type="ECO:0000256" key="16">
    <source>
        <dbReference type="PIRSR" id="PIRSR000615-2"/>
    </source>
</evidence>
<dbReference type="GO" id="GO:0004714">
    <property type="term" value="F:transmembrane receptor protein tyrosine kinase activity"/>
    <property type="evidence" value="ECO:0007669"/>
    <property type="project" value="TreeGrafter"/>
</dbReference>
<keyword evidence="6" id="KW-0418">Kinase</keyword>
<evidence type="ECO:0000256" key="5">
    <source>
        <dbReference type="ARBA" id="ARBA00022741"/>
    </source>
</evidence>
<evidence type="ECO:0000256" key="12">
    <source>
        <dbReference type="ARBA" id="ARBA00023170"/>
    </source>
</evidence>
<evidence type="ECO:0000256" key="8">
    <source>
        <dbReference type="ARBA" id="ARBA00022989"/>
    </source>
</evidence>
<evidence type="ECO:0000313" key="18">
    <source>
        <dbReference type="EMBL" id="CAB3997543.1"/>
    </source>
</evidence>
<evidence type="ECO:0000256" key="10">
    <source>
        <dbReference type="ARBA" id="ARBA00023137"/>
    </source>
</evidence>
<evidence type="ECO:0000256" key="11">
    <source>
        <dbReference type="ARBA" id="ARBA00023157"/>
    </source>
</evidence>
<dbReference type="GO" id="GO:0030182">
    <property type="term" value="P:neuron differentiation"/>
    <property type="evidence" value="ECO:0007669"/>
    <property type="project" value="UniProtKB-ARBA"/>
</dbReference>
<evidence type="ECO:0000313" key="19">
    <source>
        <dbReference type="Proteomes" id="UP001152795"/>
    </source>
</evidence>
<dbReference type="InterPro" id="IPR036179">
    <property type="entry name" value="Ig-like_dom_sf"/>
</dbReference>
<dbReference type="InterPro" id="IPR008266">
    <property type="entry name" value="Tyr_kinase_AS"/>
</dbReference>
<evidence type="ECO:0000256" key="3">
    <source>
        <dbReference type="ARBA" id="ARBA00022679"/>
    </source>
</evidence>
<dbReference type="GO" id="GO:0012505">
    <property type="term" value="C:endomembrane system"/>
    <property type="evidence" value="ECO:0007669"/>
    <property type="project" value="UniProtKB-SubCell"/>
</dbReference>
<dbReference type="EMBL" id="CACRXK020003124">
    <property type="protein sequence ID" value="CAB3997543.1"/>
    <property type="molecule type" value="Genomic_DNA"/>
</dbReference>
<dbReference type="Gene3D" id="2.60.40.10">
    <property type="entry name" value="Immunoglobulins"/>
    <property type="match status" value="3"/>
</dbReference>
<dbReference type="SUPFAM" id="SSF48726">
    <property type="entry name" value="Immunoglobulin"/>
    <property type="match status" value="3"/>
</dbReference>
<sequence>MFHYLNIWSILTGIANARPIIKRIPNKALYDIGDEVKLTCRAENTTNGYEIKWYKINSNREPIEMEKAKTKWIGEIQHETLSLKSLSAQDMGIYMCKIFFIEYSASMLANIKLKVPLKPDIQILNEENNFHPKEGKGFSLSYNVSSYPVSDIKWWRSEDGKEYELITQCLATKTCEVHGGKENITKTSFEIDDLRFPQDNFFYKCNASNDYGKDSETFQLEVYVKPEISMQTIYRFKEGMIINCSLKRSNPPEVKFTWYSCNTPNCGEKSQNLSEKSFLRLDSQPKSVMKYQCKVKNAAGSASEIIEVFKSAGNSSIPNPNSSDQRHTLILIVVPTGLISMIIVVVAGFVLYRRKKMYGGFYLFSYPPLPDYIKSINRNGNIQEQLQQLPFIPEWEFPRERISFDSELGSGQFGIVWLAEAIGISAFHPRDMLREREGGRRFSLFNRTTKRNSYVFCTEVTQVAVKTMKENFDRNDLADLQSELKILIHVGENENIVNILGACTKGKSSNLWIIMEYCPNGNLREFLQNNQSRYSVEEESFDPDISQVFGPRNIIYVAWQIAKGMTFLTSRKIIHRDLAARNILLGRGYVAKVSDFGLARDVHKHQQYLKTSTGLVPFKWMALESIRNSLFTEKSDVWSFGILLWEIFSLGETPYPDMYFNDVHQYLLQGKRMEPPIHCPGDM</sequence>
<dbReference type="PROSITE" id="PS50011">
    <property type="entry name" value="PROTEIN_KINASE_DOM"/>
    <property type="match status" value="1"/>
</dbReference>
<dbReference type="SMART" id="SM00409">
    <property type="entry name" value="IG"/>
    <property type="match status" value="2"/>
</dbReference>
<dbReference type="InterPro" id="IPR011009">
    <property type="entry name" value="Kinase-like_dom_sf"/>
</dbReference>
<evidence type="ECO:0000256" key="7">
    <source>
        <dbReference type="ARBA" id="ARBA00022840"/>
    </source>
</evidence>
<comment type="subcellular location">
    <subcellularLocation>
        <location evidence="2">Endomembrane system</location>
    </subcellularLocation>
    <subcellularLocation>
        <location evidence="1">Membrane</location>
        <topology evidence="1">Single-pass membrane protein</topology>
    </subcellularLocation>
</comment>
<dbReference type="GO" id="GO:0046872">
    <property type="term" value="F:metal ion binding"/>
    <property type="evidence" value="ECO:0007669"/>
    <property type="project" value="UniProtKB-KW"/>
</dbReference>
<dbReference type="InterPro" id="IPR001245">
    <property type="entry name" value="Ser-Thr/Tyr_kinase_cat_dom"/>
</dbReference>
<dbReference type="GO" id="GO:0043235">
    <property type="term" value="C:receptor complex"/>
    <property type="evidence" value="ECO:0007669"/>
    <property type="project" value="TreeGrafter"/>
</dbReference>
<keyword evidence="4" id="KW-0812">Transmembrane</keyword>
<gene>
    <name evidence="18" type="ORF">PACLA_8A030115</name>
</gene>
<dbReference type="GO" id="GO:0005886">
    <property type="term" value="C:plasma membrane"/>
    <property type="evidence" value="ECO:0007669"/>
    <property type="project" value="TreeGrafter"/>
</dbReference>
<dbReference type="InterPro" id="IPR007110">
    <property type="entry name" value="Ig-like_dom"/>
</dbReference>
<reference evidence="18" key="1">
    <citation type="submission" date="2020-04" db="EMBL/GenBank/DDBJ databases">
        <authorList>
            <person name="Alioto T."/>
            <person name="Alioto T."/>
            <person name="Gomez Garrido J."/>
        </authorList>
    </citation>
    <scope>NUCLEOTIDE SEQUENCE</scope>
    <source>
        <strain evidence="18">A484AB</strain>
    </source>
</reference>
<dbReference type="FunFam" id="1.10.510.10:FF:001512">
    <property type="entry name" value="Receptor tyrosine-protein kinase erbB-2"/>
    <property type="match status" value="1"/>
</dbReference>
<feature type="binding site" evidence="16">
    <location>
        <position position="581"/>
    </location>
    <ligand>
        <name>ATP</name>
        <dbReference type="ChEBI" id="CHEBI:30616"/>
    </ligand>
</feature>
<keyword evidence="3" id="KW-0808">Transferase</keyword>
<keyword evidence="10" id="KW-0829">Tyrosine-protein kinase</keyword>
<dbReference type="InterPro" id="IPR013783">
    <property type="entry name" value="Ig-like_fold"/>
</dbReference>
<dbReference type="AlphaFoldDB" id="A0A7D9I2C7"/>
<keyword evidence="13" id="KW-0325">Glycoprotein</keyword>
<keyword evidence="8" id="KW-1133">Transmembrane helix</keyword>
<dbReference type="Gene3D" id="1.10.510.10">
    <property type="entry name" value="Transferase(Phosphotransferase) domain 1"/>
    <property type="match status" value="1"/>
</dbReference>
<keyword evidence="9" id="KW-0472">Membrane</keyword>
<keyword evidence="5 16" id="KW-0547">Nucleotide-binding</keyword>
<dbReference type="InterPro" id="IPR020635">
    <property type="entry name" value="Tyr_kinase_cat_dom"/>
</dbReference>
<dbReference type="PIRSF" id="PIRSF000615">
    <property type="entry name" value="TyrPK_CSF1-R"/>
    <property type="match status" value="1"/>
</dbReference>
<keyword evidence="19" id="KW-1185">Reference proteome</keyword>
<feature type="binding site" evidence="16">
    <location>
        <position position="466"/>
    </location>
    <ligand>
        <name>ATP</name>
        <dbReference type="ChEBI" id="CHEBI:30616"/>
    </ligand>
</feature>
<comment type="caution">
    <text evidence="18">The sequence shown here is derived from an EMBL/GenBank/DDBJ whole genome shotgun (WGS) entry which is preliminary data.</text>
</comment>
<dbReference type="InterPro" id="IPR003599">
    <property type="entry name" value="Ig_sub"/>
</dbReference>
<dbReference type="PROSITE" id="PS00109">
    <property type="entry name" value="PROTEIN_KINASE_TYR"/>
    <property type="match status" value="1"/>
</dbReference>
<evidence type="ECO:0000256" key="13">
    <source>
        <dbReference type="ARBA" id="ARBA00023180"/>
    </source>
</evidence>
<dbReference type="OrthoDB" id="122279at2759"/>
<evidence type="ECO:0000256" key="4">
    <source>
        <dbReference type="ARBA" id="ARBA00022692"/>
    </source>
</evidence>
<evidence type="ECO:0000256" key="1">
    <source>
        <dbReference type="ARBA" id="ARBA00004167"/>
    </source>
</evidence>
<dbReference type="CDD" id="cd00192">
    <property type="entry name" value="PTKc"/>
    <property type="match status" value="1"/>
</dbReference>
<protein>
    <submittedName>
        <fullName evidence="18">Vascular endothelial growth factor receptor 2-like</fullName>
    </submittedName>
</protein>
<keyword evidence="14" id="KW-0393">Immunoglobulin domain</keyword>
<feature type="binding site" evidence="17">
    <location>
        <position position="582"/>
    </location>
    <ligand>
        <name>Mg(2+)</name>
        <dbReference type="ChEBI" id="CHEBI:18420"/>
    </ligand>
</feature>
<dbReference type="PRINTS" id="PR00109">
    <property type="entry name" value="TYRKINASE"/>
</dbReference>
<dbReference type="SUPFAM" id="SSF56112">
    <property type="entry name" value="Protein kinase-like (PK-like)"/>
    <property type="match status" value="1"/>
</dbReference>
<dbReference type="PANTHER" id="PTHR24416:SF600">
    <property type="entry name" value="PDGF- AND VEGF-RECEPTOR RELATED, ISOFORM J"/>
    <property type="match status" value="1"/>
</dbReference>
<evidence type="ECO:0000256" key="14">
    <source>
        <dbReference type="ARBA" id="ARBA00023319"/>
    </source>
</evidence>
<keyword evidence="17" id="KW-0460">Magnesium</keyword>
<feature type="active site" description="Proton acceptor" evidence="15">
    <location>
        <position position="577"/>
    </location>
</feature>
<dbReference type="Proteomes" id="UP001152795">
    <property type="component" value="Unassembled WGS sequence"/>
</dbReference>
<dbReference type="PANTHER" id="PTHR24416">
    <property type="entry name" value="TYROSINE-PROTEIN KINASE RECEPTOR"/>
    <property type="match status" value="1"/>
</dbReference>
<evidence type="ECO:0000256" key="15">
    <source>
        <dbReference type="PIRSR" id="PIRSR000615-1"/>
    </source>
</evidence>
<evidence type="ECO:0000256" key="2">
    <source>
        <dbReference type="ARBA" id="ARBA00004308"/>
    </source>
</evidence>
<dbReference type="Pfam" id="PF07714">
    <property type="entry name" value="PK_Tyr_Ser-Thr"/>
    <property type="match status" value="1"/>
</dbReference>
<dbReference type="Pfam" id="PF13927">
    <property type="entry name" value="Ig_3"/>
    <property type="match status" value="1"/>
</dbReference>
<dbReference type="GO" id="GO:0050793">
    <property type="term" value="P:regulation of developmental process"/>
    <property type="evidence" value="ECO:0007669"/>
    <property type="project" value="UniProtKB-ARBA"/>
</dbReference>
<keyword evidence="17" id="KW-0479">Metal-binding</keyword>
<dbReference type="InterPro" id="IPR000719">
    <property type="entry name" value="Prot_kinase_dom"/>
</dbReference>
<feature type="binding site" evidence="17">
    <location>
        <position position="595"/>
    </location>
    <ligand>
        <name>Mg(2+)</name>
        <dbReference type="ChEBI" id="CHEBI:18420"/>
    </ligand>
</feature>
<name>A0A7D9I2C7_PARCT</name>
<dbReference type="GO" id="GO:0007169">
    <property type="term" value="P:cell surface receptor protein tyrosine kinase signaling pathway"/>
    <property type="evidence" value="ECO:0007669"/>
    <property type="project" value="TreeGrafter"/>
</dbReference>
<evidence type="ECO:0000256" key="17">
    <source>
        <dbReference type="PIRSR" id="PIRSR000615-3"/>
    </source>
</evidence>
<dbReference type="PROSITE" id="PS50835">
    <property type="entry name" value="IG_LIKE"/>
    <property type="match status" value="3"/>
</dbReference>
<dbReference type="Gene3D" id="3.30.200.20">
    <property type="entry name" value="Phosphorylase Kinase, domain 1"/>
    <property type="match status" value="1"/>
</dbReference>
<proteinExistence type="predicted"/>
<keyword evidence="12 18" id="KW-0675">Receptor</keyword>